<dbReference type="Gene3D" id="3.40.525.10">
    <property type="entry name" value="CRAL-TRIO lipid binding domain"/>
    <property type="match status" value="1"/>
</dbReference>
<dbReference type="Proteomes" id="UP000297527">
    <property type="component" value="Unassembled WGS sequence"/>
</dbReference>
<feature type="region of interest" description="Disordered" evidence="1">
    <location>
        <begin position="437"/>
        <end position="551"/>
    </location>
</feature>
<dbReference type="PANTHER" id="PTHR45657:SF3">
    <property type="entry name" value="TRANSPORTER, PUTATIVE (AFU_ORTHOLOGUE AFUA_5G09260)-RELATED"/>
    <property type="match status" value="1"/>
</dbReference>
<gene>
    <name evidence="3" type="ORF">BCON_0114g00060</name>
</gene>
<dbReference type="InterPro" id="IPR036273">
    <property type="entry name" value="CRAL/TRIO_N_dom_sf"/>
</dbReference>
<dbReference type="PANTHER" id="PTHR45657">
    <property type="entry name" value="CRAL-TRIO DOMAIN-CONTAINING PROTEIN YKL091C-RELATED"/>
    <property type="match status" value="1"/>
</dbReference>
<accession>A0A4Z1HY91</accession>
<dbReference type="PROSITE" id="PS50191">
    <property type="entry name" value="CRAL_TRIO"/>
    <property type="match status" value="1"/>
</dbReference>
<organism evidence="3 4">
    <name type="scientific">Botryotinia convoluta</name>
    <dbReference type="NCBI Taxonomy" id="54673"/>
    <lineage>
        <taxon>Eukaryota</taxon>
        <taxon>Fungi</taxon>
        <taxon>Dikarya</taxon>
        <taxon>Ascomycota</taxon>
        <taxon>Pezizomycotina</taxon>
        <taxon>Leotiomycetes</taxon>
        <taxon>Helotiales</taxon>
        <taxon>Sclerotiniaceae</taxon>
        <taxon>Botryotinia</taxon>
    </lineage>
</organism>
<reference evidence="3 4" key="1">
    <citation type="submission" date="2017-12" db="EMBL/GenBank/DDBJ databases">
        <title>Comparative genomics of Botrytis spp.</title>
        <authorList>
            <person name="Valero-Jimenez C.A."/>
            <person name="Tapia P."/>
            <person name="Veloso J."/>
            <person name="Silva-Moreno E."/>
            <person name="Staats M."/>
            <person name="Valdes J.H."/>
            <person name="Van Kan J.A.L."/>
        </authorList>
    </citation>
    <scope>NUCLEOTIDE SEQUENCE [LARGE SCALE GENOMIC DNA]</scope>
    <source>
        <strain evidence="3 4">MUCL11595</strain>
    </source>
</reference>
<dbReference type="Gene3D" id="1.10.8.20">
    <property type="entry name" value="N-terminal domain of phosphatidylinositol transfer protein sec14p"/>
    <property type="match status" value="1"/>
</dbReference>
<dbReference type="SUPFAM" id="SSF52087">
    <property type="entry name" value="CRAL/TRIO domain"/>
    <property type="match status" value="1"/>
</dbReference>
<dbReference type="SUPFAM" id="SSF46938">
    <property type="entry name" value="CRAL/TRIO N-terminal domain"/>
    <property type="match status" value="1"/>
</dbReference>
<sequence length="551" mass="60655">MSSGPAHRVQSAVVEYGFPQGHLGHLTTEEEAALNNFKVVCAEKGLYKPENGSDEPASHEDATLLRFLRARRFIVLDALKQFSDTEEWRKENELDQLYETIDLEHYEETRRLYPQWTGRRDRRGIPVYVFEVSYLTGKRMSAYEKSAVDTHTKTKQDGKTSGKLLRLFALYENLTRFVMPLCTVLTDRDHPRTPITQSNNIVDISGVGLKQFWNLRGHMQDASTLATAHYPETLDRIFIIGAPSFFPTVWGWIKKWFDPITTSKIFIISHNDVKSTLEAFIEPRNIPKKYGGELEFEFGDMPTLDPALEAVTTWNGAGSFPGGPMYWVNTKDQESIQAIAVGSSEKKERREEVCTIKKTIKDNDDMGTIATDATIEIPLPVQSETLEVPGATPAVINTTAGTNSPLNQGIPIDDLAIENGEVVSNSRPELETFHTAQDGLNNLSITSPPADEVLVNGTTESPHTTTTANQLDPNLNHDGAGAEPAVVTGELSKATTQQESIHDEVPALPMSPVAGSVAGGSETSSTPGASDKKEKRKSLLGGLKGKLTGHH</sequence>
<dbReference type="InterPro" id="IPR051026">
    <property type="entry name" value="PI/PC_transfer"/>
</dbReference>
<dbReference type="InterPro" id="IPR001251">
    <property type="entry name" value="CRAL-TRIO_dom"/>
</dbReference>
<feature type="domain" description="CRAL-TRIO" evidence="2">
    <location>
        <begin position="105"/>
        <end position="298"/>
    </location>
</feature>
<dbReference type="AlphaFoldDB" id="A0A4Z1HY91"/>
<dbReference type="Pfam" id="PF00650">
    <property type="entry name" value="CRAL_TRIO"/>
    <property type="match status" value="1"/>
</dbReference>
<name>A0A4Z1HY91_9HELO</name>
<dbReference type="InterPro" id="IPR011074">
    <property type="entry name" value="CRAL/TRIO_N_dom"/>
</dbReference>
<keyword evidence="4" id="KW-1185">Reference proteome</keyword>
<dbReference type="SMART" id="SM01100">
    <property type="entry name" value="CRAL_TRIO_N"/>
    <property type="match status" value="1"/>
</dbReference>
<feature type="compositionally biased region" description="Polar residues" evidence="1">
    <location>
        <begin position="437"/>
        <end position="447"/>
    </location>
</feature>
<dbReference type="SMART" id="SM00516">
    <property type="entry name" value="SEC14"/>
    <property type="match status" value="1"/>
</dbReference>
<dbReference type="Pfam" id="PF03765">
    <property type="entry name" value="CRAL_TRIO_N"/>
    <property type="match status" value="1"/>
</dbReference>
<evidence type="ECO:0000259" key="2">
    <source>
        <dbReference type="PROSITE" id="PS50191"/>
    </source>
</evidence>
<dbReference type="OrthoDB" id="30289at2759"/>
<protein>
    <recommendedName>
        <fullName evidence="2">CRAL-TRIO domain-containing protein</fullName>
    </recommendedName>
</protein>
<evidence type="ECO:0000256" key="1">
    <source>
        <dbReference type="SAM" id="MobiDB-lite"/>
    </source>
</evidence>
<dbReference type="InterPro" id="IPR036865">
    <property type="entry name" value="CRAL-TRIO_dom_sf"/>
</dbReference>
<evidence type="ECO:0000313" key="3">
    <source>
        <dbReference type="EMBL" id="TGO53995.1"/>
    </source>
</evidence>
<proteinExistence type="predicted"/>
<dbReference type="EMBL" id="PQXN01000114">
    <property type="protein sequence ID" value="TGO53995.1"/>
    <property type="molecule type" value="Genomic_DNA"/>
</dbReference>
<comment type="caution">
    <text evidence="3">The sequence shown here is derived from an EMBL/GenBank/DDBJ whole genome shotgun (WGS) entry which is preliminary data.</text>
</comment>
<feature type="compositionally biased region" description="Polar residues" evidence="1">
    <location>
        <begin position="456"/>
        <end position="473"/>
    </location>
</feature>
<evidence type="ECO:0000313" key="4">
    <source>
        <dbReference type="Proteomes" id="UP000297527"/>
    </source>
</evidence>
<dbReference type="CDD" id="cd00170">
    <property type="entry name" value="SEC14"/>
    <property type="match status" value="1"/>
</dbReference>